<sequence>MRRFFLFFVAAAAVSCSNNQTKEAPVASNIFIEQKVSEFVAQHPEWTSGDNTNEEITDKFQHEVKRWSNEQDFLKEMPLQLKSIRDTTLSGQDFKLGTFAGYNDNTRPSGSVLNYIQVNVDGILPPDISQQVKIDGKYTLEAMLYKQGSRKDVKLINVADFRGYDLGRYVFSIVKVKPIETK</sequence>
<reference evidence="2" key="1">
    <citation type="submission" date="2017-09" db="EMBL/GenBank/DDBJ databases">
        <authorList>
            <person name="Varghese N."/>
            <person name="Submissions S."/>
        </authorList>
    </citation>
    <scope>NUCLEOTIDE SEQUENCE [LARGE SCALE GENOMIC DNA]</scope>
    <source>
        <strain evidence="2">CGMCC 1.12803</strain>
    </source>
</reference>
<evidence type="ECO:0000313" key="1">
    <source>
        <dbReference type="EMBL" id="SOD11885.1"/>
    </source>
</evidence>
<dbReference type="Proteomes" id="UP000219281">
    <property type="component" value="Unassembled WGS sequence"/>
</dbReference>
<dbReference type="OrthoDB" id="762581at2"/>
<dbReference type="PROSITE" id="PS51257">
    <property type="entry name" value="PROKAR_LIPOPROTEIN"/>
    <property type="match status" value="1"/>
</dbReference>
<gene>
    <name evidence="1" type="ORF">SAMN06297358_0383</name>
</gene>
<evidence type="ECO:0000313" key="2">
    <source>
        <dbReference type="Proteomes" id="UP000219281"/>
    </source>
</evidence>
<dbReference type="RefSeq" id="WP_097128043.1">
    <property type="nucleotide sequence ID" value="NZ_OCMT01000001.1"/>
</dbReference>
<dbReference type="AlphaFoldDB" id="A0A285ZQI0"/>
<accession>A0A285ZQI0</accession>
<name>A0A285ZQI0_9SPHI</name>
<dbReference type="EMBL" id="OCMT01000001">
    <property type="protein sequence ID" value="SOD11885.1"/>
    <property type="molecule type" value="Genomic_DNA"/>
</dbReference>
<organism evidence="1 2">
    <name type="scientific">Pedobacter xixiisoli</name>
    <dbReference type="NCBI Taxonomy" id="1476464"/>
    <lineage>
        <taxon>Bacteria</taxon>
        <taxon>Pseudomonadati</taxon>
        <taxon>Bacteroidota</taxon>
        <taxon>Sphingobacteriia</taxon>
        <taxon>Sphingobacteriales</taxon>
        <taxon>Sphingobacteriaceae</taxon>
        <taxon>Pedobacter</taxon>
    </lineage>
</organism>
<protein>
    <submittedName>
        <fullName evidence="1">Uncharacterized protein</fullName>
    </submittedName>
</protein>
<proteinExistence type="predicted"/>
<keyword evidence="2" id="KW-1185">Reference proteome</keyword>